<dbReference type="AlphaFoldDB" id="A0A438GLV3"/>
<evidence type="ECO:0000256" key="3">
    <source>
        <dbReference type="PROSITE-ProRule" id="PRU00023"/>
    </source>
</evidence>
<dbReference type="SUPFAM" id="SSF48403">
    <property type="entry name" value="Ankyrin repeat"/>
    <property type="match status" value="2"/>
</dbReference>
<evidence type="ECO:0000313" key="6">
    <source>
        <dbReference type="Proteomes" id="UP000288805"/>
    </source>
</evidence>
<name>A0A438GLV3_VITVI</name>
<comment type="caution">
    <text evidence="5">The sequence shown here is derived from an EMBL/GenBank/DDBJ whole genome shotgun (WGS) entry which is preliminary data.</text>
</comment>
<organism evidence="5 6">
    <name type="scientific">Vitis vinifera</name>
    <name type="common">Grape</name>
    <dbReference type="NCBI Taxonomy" id="29760"/>
    <lineage>
        <taxon>Eukaryota</taxon>
        <taxon>Viridiplantae</taxon>
        <taxon>Streptophyta</taxon>
        <taxon>Embryophyta</taxon>
        <taxon>Tracheophyta</taxon>
        <taxon>Spermatophyta</taxon>
        <taxon>Magnoliopsida</taxon>
        <taxon>eudicotyledons</taxon>
        <taxon>Gunneridae</taxon>
        <taxon>Pentapetalae</taxon>
        <taxon>rosids</taxon>
        <taxon>Vitales</taxon>
        <taxon>Vitaceae</taxon>
        <taxon>Viteae</taxon>
        <taxon>Vitis</taxon>
    </lineage>
</organism>
<evidence type="ECO:0000256" key="4">
    <source>
        <dbReference type="SAM" id="MobiDB-lite"/>
    </source>
</evidence>
<dbReference type="InterPro" id="IPR036770">
    <property type="entry name" value="Ankyrin_rpt-contain_sf"/>
</dbReference>
<dbReference type="EMBL" id="QGNW01000397">
    <property type="protein sequence ID" value="RVW73199.1"/>
    <property type="molecule type" value="Genomic_DNA"/>
</dbReference>
<dbReference type="PROSITE" id="PS50297">
    <property type="entry name" value="ANK_REP_REGION"/>
    <property type="match status" value="2"/>
</dbReference>
<dbReference type="PANTHER" id="PTHR24186:SF53">
    <property type="entry name" value="PGG DOMAIN-CONTAINING PROTEIN"/>
    <property type="match status" value="1"/>
</dbReference>
<dbReference type="Pfam" id="PF12796">
    <property type="entry name" value="Ank_2"/>
    <property type="match status" value="3"/>
</dbReference>
<keyword evidence="1" id="KW-0677">Repeat</keyword>
<dbReference type="FunFam" id="1.25.40.20:FF:000911">
    <property type="entry name" value="Uncharacterized protein"/>
    <property type="match status" value="1"/>
</dbReference>
<dbReference type="Gene3D" id="1.25.40.20">
    <property type="entry name" value="Ankyrin repeat-containing domain"/>
    <property type="match status" value="3"/>
</dbReference>
<reference evidence="5 6" key="1">
    <citation type="journal article" date="2018" name="PLoS Genet.">
        <title>Population sequencing reveals clonal diversity and ancestral inbreeding in the grapevine cultivar Chardonnay.</title>
        <authorList>
            <person name="Roach M.J."/>
            <person name="Johnson D.L."/>
            <person name="Bohlmann J."/>
            <person name="van Vuuren H.J."/>
            <person name="Jones S.J."/>
            <person name="Pretorius I.S."/>
            <person name="Schmidt S.A."/>
            <person name="Borneman A.R."/>
        </authorList>
    </citation>
    <scope>NUCLEOTIDE SEQUENCE [LARGE SCALE GENOMIC DNA]</scope>
    <source>
        <strain evidence="6">cv. Chardonnay</strain>
        <tissue evidence="5">Leaf</tissue>
    </source>
</reference>
<dbReference type="SMART" id="SM00248">
    <property type="entry name" value="ANK"/>
    <property type="match status" value="7"/>
</dbReference>
<evidence type="ECO:0000256" key="2">
    <source>
        <dbReference type="ARBA" id="ARBA00023043"/>
    </source>
</evidence>
<dbReference type="Pfam" id="PF00023">
    <property type="entry name" value="Ank"/>
    <property type="match status" value="1"/>
</dbReference>
<accession>A0A438GLV3</accession>
<dbReference type="Proteomes" id="UP000288805">
    <property type="component" value="Unassembled WGS sequence"/>
</dbReference>
<feature type="repeat" description="ANK" evidence="3">
    <location>
        <begin position="201"/>
        <end position="225"/>
    </location>
</feature>
<evidence type="ECO:0000256" key="1">
    <source>
        <dbReference type="ARBA" id="ARBA00022737"/>
    </source>
</evidence>
<proteinExistence type="predicted"/>
<dbReference type="PANTHER" id="PTHR24186">
    <property type="entry name" value="PROTEIN PHOSPHATASE 1 REGULATORY SUBUNIT"/>
    <property type="match status" value="1"/>
</dbReference>
<dbReference type="PROSITE" id="PS50088">
    <property type="entry name" value="ANK_REPEAT"/>
    <property type="match status" value="3"/>
</dbReference>
<feature type="compositionally biased region" description="Polar residues" evidence="4">
    <location>
        <begin position="22"/>
        <end position="40"/>
    </location>
</feature>
<feature type="repeat" description="ANK" evidence="3">
    <location>
        <begin position="119"/>
        <end position="141"/>
    </location>
</feature>
<gene>
    <name evidence="5" type="primary">VvCHDp000818_14</name>
    <name evidence="5" type="ORF">CK203_057340</name>
</gene>
<evidence type="ECO:0000313" key="5">
    <source>
        <dbReference type="EMBL" id="RVW73199.1"/>
    </source>
</evidence>
<keyword evidence="2 3" id="KW-0040">ANK repeat</keyword>
<dbReference type="InterPro" id="IPR002110">
    <property type="entry name" value="Ankyrin_rpt"/>
</dbReference>
<protein>
    <submittedName>
        <fullName evidence="5">Ankyrin repeat-containing protein</fullName>
    </submittedName>
</protein>
<feature type="repeat" description="ANK" evidence="3">
    <location>
        <begin position="167"/>
        <end position="199"/>
    </location>
</feature>
<feature type="region of interest" description="Disordered" evidence="4">
    <location>
        <begin position="22"/>
        <end position="45"/>
    </location>
</feature>
<sequence length="435" mass="48552">MDQLRASNLSAEFQNLDMDSNSNQVVAQDPSPVQTSNQAANGDGSHTVITGMDAKVYKAAAKGNIEVLEKISDHDLLVQSTPKHNTILHIAAQFGQLECVKLILRLPSSSSLLQRPNLKGDIPLHLAAREGHLDVVKALLDAVKAPPTDIETGPGADKLMLRITNKEKDTALHEAVRYRQYDVVELLIEKDTEYTYGANVSGGTPLYMAAERGFTEVVEIILDKSQKTCTSPAYSGFMGRTALHAAVLCNDEEMTKAILEWNPALTKEVDEKGWSPLHCAAKRNCNPTIVRQLLENPDYKSVAYLGIKDGNKTALHIASFHHHKNIIEELLSHYPDCCEQVDDDGHNVFHFSMMKKGDHDYKPSDYFENEWLTATGLLNEKDGQGNTPIHLLSSYQISDYRFVFKWNVDKKAYNSENLTAYDIITKAKEDISRKR</sequence>